<dbReference type="InterPro" id="IPR029063">
    <property type="entry name" value="SAM-dependent_MTases_sf"/>
</dbReference>
<accession>A0ABP6MS71</accession>
<dbReference type="InterPro" id="IPR012967">
    <property type="entry name" value="COMT_dimerisation"/>
</dbReference>
<dbReference type="Proteomes" id="UP001501637">
    <property type="component" value="Unassembled WGS sequence"/>
</dbReference>
<reference evidence="7" key="1">
    <citation type="journal article" date="2019" name="Int. J. Syst. Evol. Microbiol.">
        <title>The Global Catalogue of Microorganisms (GCM) 10K type strain sequencing project: providing services to taxonomists for standard genome sequencing and annotation.</title>
        <authorList>
            <consortium name="The Broad Institute Genomics Platform"/>
            <consortium name="The Broad Institute Genome Sequencing Center for Infectious Disease"/>
            <person name="Wu L."/>
            <person name="Ma J."/>
        </authorList>
    </citation>
    <scope>NUCLEOTIDE SEQUENCE [LARGE SCALE GENOMIC DNA]</scope>
    <source>
        <strain evidence="7">JCM 9092</strain>
    </source>
</reference>
<dbReference type="Gene3D" id="3.40.50.150">
    <property type="entry name" value="Vaccinia Virus protein VP39"/>
    <property type="match status" value="1"/>
</dbReference>
<dbReference type="Pfam" id="PF08100">
    <property type="entry name" value="Dimerisation"/>
    <property type="match status" value="1"/>
</dbReference>
<keyword evidence="3" id="KW-0949">S-adenosyl-L-methionine</keyword>
<feature type="domain" description="O-methyltransferase dimerisation" evidence="5">
    <location>
        <begin position="21"/>
        <end position="78"/>
    </location>
</feature>
<dbReference type="PROSITE" id="PS51683">
    <property type="entry name" value="SAM_OMT_II"/>
    <property type="match status" value="1"/>
</dbReference>
<proteinExistence type="predicted"/>
<dbReference type="GO" id="GO:0032259">
    <property type="term" value="P:methylation"/>
    <property type="evidence" value="ECO:0007669"/>
    <property type="project" value="UniProtKB-KW"/>
</dbReference>
<evidence type="ECO:0000259" key="5">
    <source>
        <dbReference type="Pfam" id="PF08100"/>
    </source>
</evidence>
<feature type="domain" description="O-methyltransferase C-terminal" evidence="4">
    <location>
        <begin position="113"/>
        <end position="325"/>
    </location>
</feature>
<dbReference type="Gene3D" id="1.10.10.10">
    <property type="entry name" value="Winged helix-like DNA-binding domain superfamily/Winged helix DNA-binding domain"/>
    <property type="match status" value="1"/>
</dbReference>
<dbReference type="EMBL" id="BAAAUG010000091">
    <property type="protein sequence ID" value="GAA3122023.1"/>
    <property type="molecule type" value="Genomic_DNA"/>
</dbReference>
<evidence type="ECO:0000313" key="6">
    <source>
        <dbReference type="EMBL" id="GAA3122023.1"/>
    </source>
</evidence>
<name>A0ABP6MS71_9ACTN</name>
<evidence type="ECO:0000313" key="7">
    <source>
        <dbReference type="Proteomes" id="UP001501637"/>
    </source>
</evidence>
<dbReference type="SUPFAM" id="SSF53335">
    <property type="entry name" value="S-adenosyl-L-methionine-dependent methyltransferases"/>
    <property type="match status" value="1"/>
</dbReference>
<keyword evidence="1 6" id="KW-0489">Methyltransferase</keyword>
<evidence type="ECO:0000256" key="3">
    <source>
        <dbReference type="ARBA" id="ARBA00022691"/>
    </source>
</evidence>
<dbReference type="RefSeq" id="WP_344524098.1">
    <property type="nucleotide sequence ID" value="NZ_BAAAUG010000091.1"/>
</dbReference>
<dbReference type="InterPro" id="IPR036388">
    <property type="entry name" value="WH-like_DNA-bd_sf"/>
</dbReference>
<dbReference type="PIRSF" id="PIRSF005739">
    <property type="entry name" value="O-mtase"/>
    <property type="match status" value="1"/>
</dbReference>
<evidence type="ECO:0000256" key="2">
    <source>
        <dbReference type="ARBA" id="ARBA00022679"/>
    </source>
</evidence>
<organism evidence="6 7">
    <name type="scientific">Streptomyces rectiviolaceus</name>
    <dbReference type="NCBI Taxonomy" id="332591"/>
    <lineage>
        <taxon>Bacteria</taxon>
        <taxon>Bacillati</taxon>
        <taxon>Actinomycetota</taxon>
        <taxon>Actinomycetes</taxon>
        <taxon>Kitasatosporales</taxon>
        <taxon>Streptomycetaceae</taxon>
        <taxon>Streptomyces</taxon>
    </lineage>
</organism>
<sequence>MPSDRQPPAQTRLLGFVVQAMAAKSICSAAELGIPDLLAEGPRTTDELAERTGSHAPSLHRLLLALAALGVVNPIRDDLFGLAELGQPLRTDAPDSVKGLMITMCGPEVWRSWGELVPGIQTGTTPWRLAHGVGWDEYYASHPEASATFNLAMSENTRDLVPGILAAVDLSRCRTVVDVGGGDGTLMAHVLRAHPDLEGVVYDVPSGLKIASGTLSDAGVAARGRTESGDFFRSVPADCDAYLLKQILHDWNDEECTTILRNIRAAVSDDGRVYILERALPEQVTPGSRSDATALLLDLHMMAATGGRERTEGQFRRLLEDAGFKLTRAATVPGSDFRVIEAAPA</sequence>
<comment type="caution">
    <text evidence="6">The sequence shown here is derived from an EMBL/GenBank/DDBJ whole genome shotgun (WGS) entry which is preliminary data.</text>
</comment>
<dbReference type="PANTHER" id="PTHR43712:SF2">
    <property type="entry name" value="O-METHYLTRANSFERASE CICE"/>
    <property type="match status" value="1"/>
</dbReference>
<dbReference type="InterPro" id="IPR001077">
    <property type="entry name" value="COMT_C"/>
</dbReference>
<dbReference type="Pfam" id="PF00891">
    <property type="entry name" value="Methyltransf_2"/>
    <property type="match status" value="1"/>
</dbReference>
<dbReference type="PANTHER" id="PTHR43712">
    <property type="entry name" value="PUTATIVE (AFU_ORTHOLOGUE AFUA_4G14580)-RELATED"/>
    <property type="match status" value="1"/>
</dbReference>
<dbReference type="InterPro" id="IPR016461">
    <property type="entry name" value="COMT-like"/>
</dbReference>
<protein>
    <submittedName>
        <fullName evidence="6">Methyltransferase</fullName>
    </submittedName>
</protein>
<dbReference type="GO" id="GO:0008168">
    <property type="term" value="F:methyltransferase activity"/>
    <property type="evidence" value="ECO:0007669"/>
    <property type="project" value="UniProtKB-KW"/>
</dbReference>
<keyword evidence="2" id="KW-0808">Transferase</keyword>
<evidence type="ECO:0000256" key="1">
    <source>
        <dbReference type="ARBA" id="ARBA00022603"/>
    </source>
</evidence>
<keyword evidence="7" id="KW-1185">Reference proteome</keyword>
<evidence type="ECO:0000259" key="4">
    <source>
        <dbReference type="Pfam" id="PF00891"/>
    </source>
</evidence>
<dbReference type="SUPFAM" id="SSF46785">
    <property type="entry name" value="Winged helix' DNA-binding domain"/>
    <property type="match status" value="1"/>
</dbReference>
<dbReference type="InterPro" id="IPR036390">
    <property type="entry name" value="WH_DNA-bd_sf"/>
</dbReference>
<dbReference type="Gene3D" id="1.10.287.1350">
    <property type="match status" value="1"/>
</dbReference>
<gene>
    <name evidence="6" type="ORF">GCM10010449_49850</name>
</gene>